<protein>
    <recommendedName>
        <fullName evidence="1">Cupin type-2 domain-containing protein</fullName>
    </recommendedName>
</protein>
<dbReference type="InterPro" id="IPR014710">
    <property type="entry name" value="RmlC-like_jellyroll"/>
</dbReference>
<dbReference type="InterPro" id="IPR013096">
    <property type="entry name" value="Cupin_2"/>
</dbReference>
<dbReference type="EMBL" id="UINC01054843">
    <property type="protein sequence ID" value="SVB73035.1"/>
    <property type="molecule type" value="Genomic_DNA"/>
</dbReference>
<sequence length="151" mass="16866">MNDWRYTKITRDTAEKYESPTGELTYFLSTAAETDGKVTVFDSYFPKGSGVPWHIHKLDEELFLVVSGKYQIGVGDEEFELGPGEMAIAGIGVPRAFWATTDDARLIVINAPAGPAEGFLRYMQSLTQRPDEAVFQRCEKEFGVIFGRGDE</sequence>
<proteinExistence type="predicted"/>
<evidence type="ECO:0000313" key="2">
    <source>
        <dbReference type="EMBL" id="SVB73035.1"/>
    </source>
</evidence>
<dbReference type="PANTHER" id="PTHR36440">
    <property type="entry name" value="PUTATIVE (AFU_ORTHOLOGUE AFUA_8G07350)-RELATED"/>
    <property type="match status" value="1"/>
</dbReference>
<dbReference type="Pfam" id="PF07883">
    <property type="entry name" value="Cupin_2"/>
    <property type="match status" value="1"/>
</dbReference>
<reference evidence="2" key="1">
    <citation type="submission" date="2018-05" db="EMBL/GenBank/DDBJ databases">
        <authorList>
            <person name="Lanie J.A."/>
            <person name="Ng W.-L."/>
            <person name="Kazmierczak K.M."/>
            <person name="Andrzejewski T.M."/>
            <person name="Davidsen T.M."/>
            <person name="Wayne K.J."/>
            <person name="Tettelin H."/>
            <person name="Glass J.I."/>
            <person name="Rusch D."/>
            <person name="Podicherti R."/>
            <person name="Tsui H.-C.T."/>
            <person name="Winkler M.E."/>
        </authorList>
    </citation>
    <scope>NUCLEOTIDE SEQUENCE</scope>
</reference>
<organism evidence="2">
    <name type="scientific">marine metagenome</name>
    <dbReference type="NCBI Taxonomy" id="408172"/>
    <lineage>
        <taxon>unclassified sequences</taxon>
        <taxon>metagenomes</taxon>
        <taxon>ecological metagenomes</taxon>
    </lineage>
</organism>
<accession>A0A382GE65</accession>
<dbReference type="InterPro" id="IPR011051">
    <property type="entry name" value="RmlC_Cupin_sf"/>
</dbReference>
<dbReference type="PANTHER" id="PTHR36440:SF1">
    <property type="entry name" value="PUTATIVE (AFU_ORTHOLOGUE AFUA_8G07350)-RELATED"/>
    <property type="match status" value="1"/>
</dbReference>
<dbReference type="AlphaFoldDB" id="A0A382GE65"/>
<dbReference type="InterPro" id="IPR053146">
    <property type="entry name" value="QDO-like"/>
</dbReference>
<evidence type="ECO:0000259" key="1">
    <source>
        <dbReference type="Pfam" id="PF07883"/>
    </source>
</evidence>
<name>A0A382GE65_9ZZZZ</name>
<feature type="domain" description="Cupin type-2" evidence="1">
    <location>
        <begin position="45"/>
        <end position="109"/>
    </location>
</feature>
<dbReference type="SUPFAM" id="SSF51182">
    <property type="entry name" value="RmlC-like cupins"/>
    <property type="match status" value="1"/>
</dbReference>
<gene>
    <name evidence="2" type="ORF">METZ01_LOCUS225889</name>
</gene>
<dbReference type="Gene3D" id="2.60.120.10">
    <property type="entry name" value="Jelly Rolls"/>
    <property type="match status" value="1"/>
</dbReference>